<dbReference type="PaxDb" id="1198114-AciX9_1854"/>
<accession>E8X004</accession>
<dbReference type="RefSeq" id="WP_013580219.1">
    <property type="nucleotide sequence ID" value="NC_015064.1"/>
</dbReference>
<proteinExistence type="predicted"/>
<dbReference type="AlphaFoldDB" id="E8X004"/>
<keyword evidence="2" id="KW-1185">Reference proteome</keyword>
<evidence type="ECO:0000313" key="2">
    <source>
        <dbReference type="Proteomes" id="UP000000343"/>
    </source>
</evidence>
<evidence type="ECO:0000313" key="1">
    <source>
        <dbReference type="EMBL" id="ADW68900.1"/>
    </source>
</evidence>
<organism evidence="2">
    <name type="scientific">Granulicella tundricola (strain ATCC BAA-1859 / DSM 23138 / MP5ACTX9)</name>
    <dbReference type="NCBI Taxonomy" id="1198114"/>
    <lineage>
        <taxon>Bacteria</taxon>
        <taxon>Pseudomonadati</taxon>
        <taxon>Acidobacteriota</taxon>
        <taxon>Terriglobia</taxon>
        <taxon>Terriglobales</taxon>
        <taxon>Acidobacteriaceae</taxon>
        <taxon>Granulicella</taxon>
    </lineage>
</organism>
<sequence length="110" mass="11494">MRNISPTRVAQALRPGRLAPGKLVAVLCIFLILLVGVAQVLHSHPAECSDAACSLCAVAHLAALPAAFAARPVVAEHLRPFLEANPTTGPPRLIGHSLSIRPPPVLNPHA</sequence>
<dbReference type="Proteomes" id="UP000000343">
    <property type="component" value="Chromosome"/>
</dbReference>
<name>E8X004_GRATM</name>
<dbReference type="STRING" id="1198114.AciX9_1854"/>
<dbReference type="EMBL" id="CP002480">
    <property type="protein sequence ID" value="ADW68900.1"/>
    <property type="molecule type" value="Genomic_DNA"/>
</dbReference>
<gene>
    <name evidence="1" type="ordered locus">AciX9_1854</name>
</gene>
<dbReference type="HOGENOM" id="CLU_2167399_0_0_0"/>
<reference evidence="2" key="1">
    <citation type="submission" date="2011-01" db="EMBL/GenBank/DDBJ databases">
        <title>Complete sequence of chromosome of Acidobacterium sp. MP5ACTX9.</title>
        <authorList>
            <consortium name="US DOE Joint Genome Institute"/>
            <person name="Lucas S."/>
            <person name="Copeland A."/>
            <person name="Lapidus A."/>
            <person name="Cheng J.-F."/>
            <person name="Goodwin L."/>
            <person name="Pitluck S."/>
            <person name="Teshima H."/>
            <person name="Detter J.C."/>
            <person name="Han C."/>
            <person name="Tapia R."/>
            <person name="Land M."/>
            <person name="Hauser L."/>
            <person name="Kyrpides N."/>
            <person name="Ivanova N."/>
            <person name="Ovchinnikova G."/>
            <person name="Pagani I."/>
            <person name="Rawat S.R."/>
            <person name="Mannisto M."/>
            <person name="Haggblom M.M."/>
            <person name="Woyke T."/>
        </authorList>
    </citation>
    <scope>NUCLEOTIDE SEQUENCE [LARGE SCALE GENOMIC DNA]</scope>
    <source>
        <strain evidence="2">MP5ACTX9</strain>
    </source>
</reference>
<protein>
    <submittedName>
        <fullName evidence="1">Uncharacterized protein</fullName>
    </submittedName>
</protein>
<dbReference type="KEGG" id="acm:AciX9_1854"/>